<dbReference type="HOGENOM" id="CLU_046693_2_0_7"/>
<feature type="transmembrane region" description="Helical" evidence="1">
    <location>
        <begin position="20"/>
        <end position="45"/>
    </location>
</feature>
<evidence type="ECO:0000313" key="4">
    <source>
        <dbReference type="Proteomes" id="UP000010078"/>
    </source>
</evidence>
<feature type="domain" description="ATPase AAA-type core" evidence="2">
    <location>
        <begin position="312"/>
        <end position="411"/>
    </location>
</feature>
<evidence type="ECO:0000313" key="3">
    <source>
        <dbReference type="EMBL" id="AFX90129.1"/>
    </source>
</evidence>
<dbReference type="Gene3D" id="3.40.50.300">
    <property type="entry name" value="P-loop containing nucleotide triphosphate hydrolases"/>
    <property type="match status" value="1"/>
</dbReference>
<evidence type="ECO:0000259" key="2">
    <source>
        <dbReference type="Pfam" id="PF13304"/>
    </source>
</evidence>
<dbReference type="PANTHER" id="PTHR40396">
    <property type="entry name" value="ATPASE-LIKE PROTEIN"/>
    <property type="match status" value="1"/>
</dbReference>
<dbReference type="PANTHER" id="PTHR40396:SF1">
    <property type="entry name" value="ATPASE AAA-TYPE CORE DOMAIN-CONTAINING PROTEIN"/>
    <property type="match status" value="1"/>
</dbReference>
<dbReference type="Pfam" id="PF13304">
    <property type="entry name" value="AAA_21"/>
    <property type="match status" value="2"/>
</dbReference>
<dbReference type="InterPro" id="IPR027417">
    <property type="entry name" value="P-loop_NTPase"/>
</dbReference>
<dbReference type="GO" id="GO:0016887">
    <property type="term" value="F:ATP hydrolysis activity"/>
    <property type="evidence" value="ECO:0007669"/>
    <property type="project" value="InterPro"/>
</dbReference>
<name>K7Y367_HELPX</name>
<dbReference type="KEGG" id="hpyk:HPAKL86_05695"/>
<dbReference type="AlphaFoldDB" id="K7Y367"/>
<proteinExistence type="predicted"/>
<dbReference type="EMBL" id="CP003476">
    <property type="protein sequence ID" value="AFX90129.1"/>
    <property type="molecule type" value="Genomic_DNA"/>
</dbReference>
<dbReference type="InterPro" id="IPR003959">
    <property type="entry name" value="ATPase_AAA_core"/>
</dbReference>
<protein>
    <submittedName>
        <fullName evidence="3">RloA protein</fullName>
    </submittedName>
</protein>
<accession>K7Y367</accession>
<gene>
    <name evidence="3" type="ORF">HPAKL86_05695</name>
</gene>
<sequence>MRYPTNTTTETIPSKINKIFFNIIFIKPFFLKYFFFILFDIIGLFKQNFKDKRVLVNFRVKNFMSIKESILLDLRASGQQAHAFNSGISGTHLLNTTAIYGANASGKTTIVLALKIMQEIVREGFITRGIKLRVEPFLLDKKTKDKPSEFEVNLIIKGTHYNYGFSATREKITKEWLYAYPNGEEKECFIRPGSNSESDQKQERWQEMAGDNVLWLSLGAVFGASYFRSVFDWFDKNLKIIVDESRLEHLGLSLSRFGRFSNDISNNNATEMCKDEKTKTLILKYLESVDFSIKKIEVIPTTEVIPEERRSIRSRTTINFRPRDKLKLFHSNEHQEGFDLQQESAGTQRFLELLTPWITALRKGHTLVVDELNEKLHSRLIRFLWEMFQNKDLNKKHAQLVVTTHDTSLLSLVNDLEPFKDCIWFCAKKDNGATLLFPLSAYETDSIKDIEEAYRTGRFGGVPFVGDIDFIIDALLEK</sequence>
<keyword evidence="1" id="KW-1133">Transmembrane helix</keyword>
<feature type="domain" description="ATPase AAA-type core" evidence="2">
    <location>
        <begin position="97"/>
        <end position="206"/>
    </location>
</feature>
<dbReference type="Proteomes" id="UP000010078">
    <property type="component" value="Chromosome"/>
</dbReference>
<organism evidence="3 4">
    <name type="scientific">Helicobacter pylori Aklavik86</name>
    <dbReference type="NCBI Taxonomy" id="1055532"/>
    <lineage>
        <taxon>Bacteria</taxon>
        <taxon>Pseudomonadati</taxon>
        <taxon>Campylobacterota</taxon>
        <taxon>Epsilonproteobacteria</taxon>
        <taxon>Campylobacterales</taxon>
        <taxon>Helicobacteraceae</taxon>
        <taxon>Helicobacter</taxon>
    </lineage>
</organism>
<keyword evidence="1" id="KW-0472">Membrane</keyword>
<dbReference type="SUPFAM" id="SSF52540">
    <property type="entry name" value="P-loop containing nucleoside triphosphate hydrolases"/>
    <property type="match status" value="1"/>
</dbReference>
<evidence type="ECO:0000256" key="1">
    <source>
        <dbReference type="SAM" id="Phobius"/>
    </source>
</evidence>
<dbReference type="PATRIC" id="fig|1055532.3.peg.1182"/>
<keyword evidence="1" id="KW-0812">Transmembrane</keyword>
<reference evidence="3 4" key="1">
    <citation type="journal article" date="2015" name="Genome Announc.">
        <title>Complete Genome Sequences of Two Helicobacter pylori Strains from a Canadian Arctic Aboriginal Community.</title>
        <authorList>
            <person name="Kersulyte D."/>
            <person name="Bertoli M.T."/>
            <person name="Tamma S."/>
            <person name="Keelan M."/>
            <person name="Munday R."/>
            <person name="Geary J."/>
            <person name="Veldhuyzen van Zanten S."/>
            <person name="Goodman K.J."/>
            <person name="Berg D.E."/>
        </authorList>
    </citation>
    <scope>NUCLEOTIDE SEQUENCE [LARGE SCALE GENOMIC DNA]</scope>
    <source>
        <strain evidence="3">Aklavik86</strain>
    </source>
</reference>
<dbReference type="GO" id="GO:0005524">
    <property type="term" value="F:ATP binding"/>
    <property type="evidence" value="ECO:0007669"/>
    <property type="project" value="InterPro"/>
</dbReference>